<evidence type="ECO:0000259" key="4">
    <source>
        <dbReference type="SMART" id="SM01360"/>
    </source>
</evidence>
<dbReference type="Proteomes" id="UP000032702">
    <property type="component" value="Unassembled WGS sequence"/>
</dbReference>
<evidence type="ECO:0000313" key="5">
    <source>
        <dbReference type="EMBL" id="EAU66140.1"/>
    </source>
</evidence>
<dbReference type="InterPro" id="IPR011626">
    <property type="entry name" value="Alpha-macroglobulin_TED"/>
</dbReference>
<dbReference type="CDD" id="cd02891">
    <property type="entry name" value="A2M_like"/>
    <property type="match status" value="1"/>
</dbReference>
<dbReference type="Gene3D" id="2.60.40.1930">
    <property type="match status" value="1"/>
</dbReference>
<dbReference type="InterPro" id="IPR047565">
    <property type="entry name" value="Alpha-macroglob_thiol-ester_cl"/>
</dbReference>
<accession>Q090H3</accession>
<dbReference type="PANTHER" id="PTHR40094">
    <property type="entry name" value="ALPHA-2-MACROGLOBULIN HOMOLOG"/>
    <property type="match status" value="1"/>
</dbReference>
<dbReference type="GO" id="GO:0005615">
    <property type="term" value="C:extracellular space"/>
    <property type="evidence" value="ECO:0007669"/>
    <property type="project" value="InterPro"/>
</dbReference>
<dbReference type="PATRIC" id="fig|378806.16.peg.5245"/>
<dbReference type="InterPro" id="IPR041246">
    <property type="entry name" value="Bact_MG10"/>
</dbReference>
<protein>
    <submittedName>
        <fullName evidence="5">Alpha-2-macroglobulin family N-terminal region</fullName>
    </submittedName>
</protein>
<dbReference type="InterPro" id="IPR001599">
    <property type="entry name" value="Macroglobln_a2"/>
</dbReference>
<dbReference type="Gene3D" id="1.50.10.20">
    <property type="match status" value="1"/>
</dbReference>
<comment type="caution">
    <text evidence="5">The sequence shown here is derived from an EMBL/GenBank/DDBJ whole genome shotgun (WGS) entry which is preliminary data.</text>
</comment>
<dbReference type="SMART" id="SM01360">
    <property type="entry name" value="A2M"/>
    <property type="match status" value="1"/>
</dbReference>
<feature type="region of interest" description="Disordered" evidence="2">
    <location>
        <begin position="135"/>
        <end position="178"/>
    </location>
</feature>
<dbReference type="EMBL" id="AAMD01000063">
    <property type="protein sequence ID" value="EAU66140.1"/>
    <property type="molecule type" value="Genomic_DNA"/>
</dbReference>
<dbReference type="Pfam" id="PF07678">
    <property type="entry name" value="TED_complement"/>
    <property type="match status" value="1"/>
</dbReference>
<dbReference type="PANTHER" id="PTHR40094:SF1">
    <property type="entry name" value="UBIQUITIN DOMAIN-CONTAINING PROTEIN"/>
    <property type="match status" value="1"/>
</dbReference>
<dbReference type="Pfam" id="PF07703">
    <property type="entry name" value="A2M_BRD"/>
    <property type="match status" value="1"/>
</dbReference>
<name>Q090H3_STIAD</name>
<gene>
    <name evidence="5" type="ORF">STIAU_4327</name>
</gene>
<comment type="similarity">
    <text evidence="1">Belongs to the protease inhibitor I39 (alpha-2-macroglobulin) family. Bacterial alpha-2-macroglobulin subfamily.</text>
</comment>
<evidence type="ECO:0000313" key="6">
    <source>
        <dbReference type="Proteomes" id="UP000032702"/>
    </source>
</evidence>
<dbReference type="Pfam" id="PF01835">
    <property type="entry name" value="MG2"/>
    <property type="match status" value="1"/>
</dbReference>
<dbReference type="InterPro" id="IPR051802">
    <property type="entry name" value="YfhM-like"/>
</dbReference>
<dbReference type="SMART" id="SM01419">
    <property type="entry name" value="Thiol-ester_cl"/>
    <property type="match status" value="1"/>
</dbReference>
<sequence length="2009" mass="218456">MGSTMGAGLLLLKYQTSKHLQAAWGKWPGPLTRARGAPSVRRGHCLRGAGAFRGSLDTVWAPRRAGGAVEPWVHNHTSPKTWRRSPGMPREVSKPSFGGNMKPQSLKTPSLPRPARARWLVAALLVGTALAGCKKEEGASPATPGTSSTPPGPVSPGTSAPATPAGAEPPKPEAYTPTIREVGPAEGVVPNQLVFEFPRNVQYSSGDGTAGTVIQVTPPVAGQLEYYRDNTALSLTPGNGFELGTTYTVSVEAVETPAGVVKPPQPGQWSYTFTTPAFAFLRMAPRQVDTDKGLVTVDLVFSGPVDVAKARRYSAFLVDGKPLTTFKLSTDPQHRHVLSAQLSSPLLKPGIRVDYALKAGLTSLRGGGAAPVGKGSFELLGGKRLDITRVSVEEGNSGFYLEVQCRDVEMNAPLSQEYDHWYYSNQPGCVFDEDVAAEAIHFTPPVKFSLAPAHRGFRIFGDFKRGKYAMKIDAGAISEGNGRLLADFENTYSISARKPQLSFTSSGRYLPRSAWRNLPLSHLNVDEAELTVRQVPPENLIFWMSNDSQETADERTSNVLIHQMLPLKGARDVLSTTYLDVGSMVPASTRGLVEVSVSRDNTRASTRILLTDLSLVAKRGAISQTVPGQEEVLVWVLGMESTEPLTGVEVSLVKKSGQAVARCTTSGAEGCKLQVPGQTVDPNAPFALVARKDGELTYLKYSELKTEIANSDVQGEPYRAQVPYRASIYSDRGVYRPGDTAHVAAVLRGQEGVAPPVDLPVELRVVDPREREFKKVSLKTNEAGLVSLDLPFASFQDTGRYRVVLRVADREVAQYSLSVEEFVPERMKVTASTEKPGYAQRAPVPVMVEAAYLFGGSAEGSPVEVTCRLEPSTFTPKENAQFAYGVWRQGGTEAKAVTLGQVKGELNAKGQAVLDCPAQEATGGFKGPAKLVAQASVFEAGSGRSTVGEATVPMHPEQYYVGLQTGIQKVEANKPFTVTGVVVDWEGRLITDARSLKPLEVEYLRLEEEYGSFYDESEGYERYQRYLRPVREGKGTAKVEGGKFQLQVTPTQDSAGFIVRVRSGGAQTDLQLEGRGEYYWWGDGEERVDQTPRPMKPTSIALDLPRSGKVGEPVTVKLKAPYRGRVLLTAETDQVIAAEWKAVEPGEVSWSFTPKGFAPNIYISAFMVKDPHLESAQAFMPDRAFGVGNVTLEPTDFTQTVKLAVPEEVRSNSTLTVNLELGALEGPTYATVAVVDEGILSLTRFQSPDPLKELFAKRALGVETYETIGWTLLVPPAGNSRSTGGDEGGDASGRVQPVKPVALWSGVVPVPANGKLSLPFQLPQYRGAVRVMAVTTGAKRVGRASAQVLVRDPLVLQTTLPRFLTQDDEIQIPVFLTNLSGSTQEVKVSLTAENLPVPGMAMPAASMGSPLRLLGKSEGRTKLENGKAATLVFQAKAIMAVGAARLKVTAEGGGHTAFEQLDVPLLPAGPRERKVQRLELAAGRMDLTPYLQGWVPTTERSTFWVTTNPYAESLQHLSYLIRYPYGCIEQTTSSTRPLLFVSQLIDNVDPSLTGDKKVEDMVMAGVNRIISMQTPSGGFGYWPGSTEPVAWGTAYATHMLLDAQKLKYPVPQDRLDDALAWMGQELTRKEGSSVRDNHYGREAEPYMHYVLAMAGKGRKARVQKMVEELASQKALSGEEREQEYMLKTALYLAGDRRYEKDLRNPVLEPVTDERRNSWSFYSDRRRRGFMLSTFQDLFGNDPTGESLAQQVAQGLQGHSSGWYTTQELVWGITGLGKRVSGAASDFTPPTLVADGKEVAPQASGGAKTARASDKTWALVRASERSGVALDLKEKGEGKLYLILNSDGVRTGGQVKTGGEGLSIRRTYRKLDGTPVRPGEAVNLADLLYVEVELSNTTGERIQNIALVDRLPAGWEIENARLGRGGSVEWVDTESLWTADYVNIRDDRMEVFGHLEARESKKVVYAVRAVTSGKFTLPPVEAEAMYDPRIWAREAGQQVEVSGPWKDFLL</sequence>
<dbReference type="SMART" id="SM01359">
    <property type="entry name" value="A2M_N_2"/>
    <property type="match status" value="1"/>
</dbReference>
<evidence type="ECO:0000256" key="2">
    <source>
        <dbReference type="SAM" id="MobiDB-lite"/>
    </source>
</evidence>
<evidence type="ECO:0000256" key="1">
    <source>
        <dbReference type="ARBA" id="ARBA00010556"/>
    </source>
</evidence>
<dbReference type="InterPro" id="IPR002890">
    <property type="entry name" value="MG2"/>
</dbReference>
<feature type="region of interest" description="Disordered" evidence="2">
    <location>
        <begin position="71"/>
        <end position="111"/>
    </location>
</feature>
<proteinExistence type="inferred from homology"/>
<evidence type="ECO:0000259" key="3">
    <source>
        <dbReference type="SMART" id="SM01359"/>
    </source>
</evidence>
<dbReference type="GO" id="GO:0004866">
    <property type="term" value="F:endopeptidase inhibitor activity"/>
    <property type="evidence" value="ECO:0007669"/>
    <property type="project" value="InterPro"/>
</dbReference>
<feature type="domain" description="Alpha-2-macroglobulin" evidence="4">
    <location>
        <begin position="1301"/>
        <end position="1390"/>
    </location>
</feature>
<feature type="domain" description="Alpha-2-macroglobulin bait region" evidence="3">
    <location>
        <begin position="1100"/>
        <end position="1242"/>
    </location>
</feature>
<dbReference type="InterPro" id="IPR041203">
    <property type="entry name" value="Bact_A2M_MG5"/>
</dbReference>
<dbReference type="Pfam" id="PF17973">
    <property type="entry name" value="bMG10"/>
    <property type="match status" value="1"/>
</dbReference>
<organism evidence="5 6">
    <name type="scientific">Stigmatella aurantiaca (strain DW4/3-1)</name>
    <dbReference type="NCBI Taxonomy" id="378806"/>
    <lineage>
        <taxon>Bacteria</taxon>
        <taxon>Pseudomonadati</taxon>
        <taxon>Myxococcota</taxon>
        <taxon>Myxococcia</taxon>
        <taxon>Myxococcales</taxon>
        <taxon>Cystobacterineae</taxon>
        <taxon>Archangiaceae</taxon>
        <taxon>Stigmatella</taxon>
    </lineage>
</organism>
<dbReference type="SUPFAM" id="SSF48239">
    <property type="entry name" value="Terpenoid cyclases/Protein prenyltransferases"/>
    <property type="match status" value="1"/>
</dbReference>
<dbReference type="InterPro" id="IPR008930">
    <property type="entry name" value="Terpenoid_cyclase/PrenylTrfase"/>
</dbReference>
<dbReference type="InterPro" id="IPR011625">
    <property type="entry name" value="A2M_N_BRD"/>
</dbReference>
<dbReference type="Pfam" id="PF00207">
    <property type="entry name" value="A2M"/>
    <property type="match status" value="1"/>
</dbReference>
<dbReference type="Pfam" id="PF17972">
    <property type="entry name" value="bMG5"/>
    <property type="match status" value="1"/>
</dbReference>
<feature type="compositionally biased region" description="Low complexity" evidence="2">
    <location>
        <begin position="139"/>
        <end position="168"/>
    </location>
</feature>
<reference evidence="5 6" key="1">
    <citation type="submission" date="2006-04" db="EMBL/GenBank/DDBJ databases">
        <authorList>
            <person name="Nierman W.C."/>
        </authorList>
    </citation>
    <scope>NUCLEOTIDE SEQUENCE [LARGE SCALE GENOMIC DNA]</scope>
    <source>
        <strain evidence="5 6">DW4/3-1</strain>
    </source>
</reference>